<keyword evidence="6" id="KW-0472">Membrane</keyword>
<reference evidence="7 8" key="1">
    <citation type="submission" date="2016-11" db="EMBL/GenBank/DDBJ databases">
        <authorList>
            <person name="Jaros S."/>
            <person name="Januszkiewicz K."/>
            <person name="Wedrychowicz H."/>
        </authorList>
    </citation>
    <scope>NUCLEOTIDE SEQUENCE [LARGE SCALE GENOMIC DNA]</scope>
    <source>
        <strain evidence="7 8">DSM 27063</strain>
    </source>
</reference>
<evidence type="ECO:0000256" key="3">
    <source>
        <dbReference type="ARBA" id="ARBA00023145"/>
    </source>
</evidence>
<evidence type="ECO:0000256" key="4">
    <source>
        <dbReference type="PIRSR" id="PIRSR001227-1"/>
    </source>
</evidence>
<dbReference type="PANTHER" id="PTHR34218">
    <property type="entry name" value="PEPTIDASE S45 PENICILLIN AMIDASE"/>
    <property type="match status" value="1"/>
</dbReference>
<dbReference type="GO" id="GO:0016811">
    <property type="term" value="F:hydrolase activity, acting on carbon-nitrogen (but not peptide) bonds, in linear amides"/>
    <property type="evidence" value="ECO:0007669"/>
    <property type="project" value="InterPro"/>
</dbReference>
<dbReference type="STRING" id="1168035.SAMN05444280_1507"/>
<keyword evidence="8" id="KW-1185">Reference proteome</keyword>
<proteinExistence type="inferred from homology"/>
<dbReference type="InterPro" id="IPR043147">
    <property type="entry name" value="Penicillin_amidase_A-knob"/>
</dbReference>
<feature type="transmembrane region" description="Helical" evidence="6">
    <location>
        <begin position="7"/>
        <end position="26"/>
    </location>
</feature>
<dbReference type="Gene3D" id="1.10.1400.10">
    <property type="match status" value="1"/>
</dbReference>
<dbReference type="OrthoDB" id="9759796at2"/>
<dbReference type="SUPFAM" id="SSF56235">
    <property type="entry name" value="N-terminal nucleophile aminohydrolases (Ntn hydrolases)"/>
    <property type="match status" value="1"/>
</dbReference>
<organism evidence="7 8">
    <name type="scientific">Tangfeifania diversioriginum</name>
    <dbReference type="NCBI Taxonomy" id="1168035"/>
    <lineage>
        <taxon>Bacteria</taxon>
        <taxon>Pseudomonadati</taxon>
        <taxon>Bacteroidota</taxon>
        <taxon>Bacteroidia</taxon>
        <taxon>Marinilabiliales</taxon>
        <taxon>Prolixibacteraceae</taxon>
        <taxon>Tangfeifania</taxon>
    </lineage>
</organism>
<dbReference type="InterPro" id="IPR002692">
    <property type="entry name" value="S45"/>
</dbReference>
<sequence>MKIFKRILAGVAVVIVLVAIAGFFFLNNLRKGALPDYDKNLYLPVLEDEVTVLRDSFAIPHIRAKSEADLYRAVGFTMAQDRLWQMDLLRRITQGRLSEILGKDQLETDLLLRALRFREKSEKVLAQTSPEILKNLEAFCEGVNYYMEKFPLPPEFKVLGYHPDPWEPLHSINLIGYMSWDLTSGWGTEMVSHQVKNEVGKELAADLIPDMENHPTAIFPDFTGTEIPTAETFLSASMELEKLGGSIFRGSNNWAVSGKKSQTGKPLLANDMHLGLMSPGIWYQMHHVAEGSVNVTGLVLPGQPFVICGHNDSIAWGMTNVAVDDLDFYAETLNEDSTKYLLDGQWKDLVIQEELIHTKEGEIINETLKFTHRGPIVNRFKKANETALSIHWLGNEMSDEIRTVYLLNRANNWNDFRDAAKTFKSVSQNIVYADVAGNIGLQCSAGVPLREGTGIEIYPGDTSLYDWQGLVPFEELPYEFNPERGYVSSANNKTAPDDYPHYISHWYAMPNRINRIREMLEAKEKLGIADFQEMHVDVKSKKAEALTPVFLAALKGENEYTSAEKAALEKLENWDYEMAKESPAAAVFEVLYRKVAENIIEDELSEDLFGAVKGQRILIENMMLNALPDKNSAWIDDKNTPETETYSDIVNRAFSQTVEELSGRLGDDPDNWTWGKIHTLTLSHPLGVVEMLDNALGLNRGPFEVPGSFHTVGPFSYSYNNLYNVNHGASHRHIFDASDWDASKTVIPTGTSGIPASDFYLDQTEMYLNNEYHADPFSAGKVEEAARFKMKLQPVDD</sequence>
<dbReference type="GO" id="GO:0017000">
    <property type="term" value="P:antibiotic biosynthetic process"/>
    <property type="evidence" value="ECO:0007669"/>
    <property type="project" value="InterPro"/>
</dbReference>
<feature type="active site" description="Nucleophile" evidence="4">
    <location>
        <position position="251"/>
    </location>
</feature>
<dbReference type="Pfam" id="PF01804">
    <property type="entry name" value="Penicil_amidase"/>
    <property type="match status" value="1"/>
</dbReference>
<dbReference type="InterPro" id="IPR014395">
    <property type="entry name" value="Pen/GL7ACA/AHL_acylase"/>
</dbReference>
<dbReference type="AlphaFoldDB" id="A0A1M6P0Z1"/>
<gene>
    <name evidence="7" type="ORF">SAMN05444280_1507</name>
</gene>
<dbReference type="Proteomes" id="UP000184050">
    <property type="component" value="Unassembled WGS sequence"/>
</dbReference>
<dbReference type="EMBL" id="FQZE01000050">
    <property type="protein sequence ID" value="SHK01574.1"/>
    <property type="molecule type" value="Genomic_DNA"/>
</dbReference>
<protein>
    <submittedName>
        <fullName evidence="7">Penicillin amidase</fullName>
    </submittedName>
</protein>
<dbReference type="GO" id="GO:0046872">
    <property type="term" value="F:metal ion binding"/>
    <property type="evidence" value="ECO:0007669"/>
    <property type="project" value="UniProtKB-KW"/>
</dbReference>
<dbReference type="PIRSF" id="PIRSF001227">
    <property type="entry name" value="Pen_acylase"/>
    <property type="match status" value="1"/>
</dbReference>
<dbReference type="InterPro" id="IPR043146">
    <property type="entry name" value="Penicillin_amidase_N_B-knob"/>
</dbReference>
<accession>A0A1M6P0Z1</accession>
<comment type="similarity">
    <text evidence="1">Belongs to the peptidase S45 family.</text>
</comment>
<keyword evidence="2" id="KW-0378">Hydrolase</keyword>
<feature type="binding site" evidence="5">
    <location>
        <position position="327"/>
    </location>
    <ligand>
        <name>Ca(2+)</name>
        <dbReference type="ChEBI" id="CHEBI:29108"/>
    </ligand>
</feature>
<dbReference type="CDD" id="cd03747">
    <property type="entry name" value="Ntn_PGA_like"/>
    <property type="match status" value="1"/>
</dbReference>
<dbReference type="Gene3D" id="2.30.120.10">
    <property type="match status" value="1"/>
</dbReference>
<keyword evidence="3" id="KW-0865">Zymogen</keyword>
<evidence type="ECO:0000256" key="5">
    <source>
        <dbReference type="PIRSR" id="PIRSR001227-2"/>
    </source>
</evidence>
<evidence type="ECO:0000256" key="1">
    <source>
        <dbReference type="ARBA" id="ARBA00006586"/>
    </source>
</evidence>
<dbReference type="Gene3D" id="1.10.439.10">
    <property type="entry name" value="Penicillin Amidohydrolase, domain 1"/>
    <property type="match status" value="1"/>
</dbReference>
<dbReference type="InterPro" id="IPR029055">
    <property type="entry name" value="Ntn_hydrolases_N"/>
</dbReference>
<feature type="binding site" evidence="5">
    <location>
        <position position="324"/>
    </location>
    <ligand>
        <name>Ca(2+)</name>
        <dbReference type="ChEBI" id="CHEBI:29108"/>
    </ligand>
</feature>
<dbReference type="PANTHER" id="PTHR34218:SF4">
    <property type="entry name" value="ACYL-HOMOSERINE LACTONE ACYLASE QUIP"/>
    <property type="match status" value="1"/>
</dbReference>
<keyword evidence="6" id="KW-0812">Transmembrane</keyword>
<feature type="binding site" evidence="5">
    <location>
        <position position="189"/>
    </location>
    <ligand>
        <name>Ca(2+)</name>
        <dbReference type="ChEBI" id="CHEBI:29108"/>
    </ligand>
</feature>
<evidence type="ECO:0000313" key="8">
    <source>
        <dbReference type="Proteomes" id="UP000184050"/>
    </source>
</evidence>
<name>A0A1M6P0Z1_9BACT</name>
<dbReference type="InterPro" id="IPR023343">
    <property type="entry name" value="Penicillin_amidase_dom1"/>
</dbReference>
<evidence type="ECO:0000256" key="2">
    <source>
        <dbReference type="ARBA" id="ARBA00022801"/>
    </source>
</evidence>
<evidence type="ECO:0000313" key="7">
    <source>
        <dbReference type="EMBL" id="SHK01574.1"/>
    </source>
</evidence>
<dbReference type="Gene3D" id="3.60.20.10">
    <property type="entry name" value="Glutamine Phosphoribosylpyrophosphate, subunit 1, domain 1"/>
    <property type="match status" value="1"/>
</dbReference>
<keyword evidence="5" id="KW-0479">Metal-binding</keyword>
<comment type="cofactor">
    <cofactor evidence="5">
        <name>Ca(2+)</name>
        <dbReference type="ChEBI" id="CHEBI:29108"/>
    </cofactor>
    <text evidence="5">Binds 1 Ca(2+) ion per dimer.</text>
</comment>
<evidence type="ECO:0000256" key="6">
    <source>
        <dbReference type="SAM" id="Phobius"/>
    </source>
</evidence>
<keyword evidence="6" id="KW-1133">Transmembrane helix</keyword>
<keyword evidence="5" id="KW-0106">Calcium</keyword>
<dbReference type="RefSeq" id="WP_073173818.1">
    <property type="nucleotide sequence ID" value="NZ_FQZE01000050.1"/>
</dbReference>